<organism evidence="1 2">
    <name type="scientific">Periplaneta americana</name>
    <name type="common">American cockroach</name>
    <name type="synonym">Blatta americana</name>
    <dbReference type="NCBI Taxonomy" id="6978"/>
    <lineage>
        <taxon>Eukaryota</taxon>
        <taxon>Metazoa</taxon>
        <taxon>Ecdysozoa</taxon>
        <taxon>Arthropoda</taxon>
        <taxon>Hexapoda</taxon>
        <taxon>Insecta</taxon>
        <taxon>Pterygota</taxon>
        <taxon>Neoptera</taxon>
        <taxon>Polyneoptera</taxon>
        <taxon>Dictyoptera</taxon>
        <taxon>Blattodea</taxon>
        <taxon>Blattoidea</taxon>
        <taxon>Blattidae</taxon>
        <taxon>Blattinae</taxon>
        <taxon>Periplaneta</taxon>
    </lineage>
</organism>
<evidence type="ECO:0000313" key="2">
    <source>
        <dbReference type="Proteomes" id="UP001148838"/>
    </source>
</evidence>
<reference evidence="1 2" key="1">
    <citation type="journal article" date="2022" name="Allergy">
        <title>Genome assembly and annotation of Periplaneta americana reveal a comprehensive cockroach allergen profile.</title>
        <authorList>
            <person name="Wang L."/>
            <person name="Xiong Q."/>
            <person name="Saelim N."/>
            <person name="Wang L."/>
            <person name="Nong W."/>
            <person name="Wan A.T."/>
            <person name="Shi M."/>
            <person name="Liu X."/>
            <person name="Cao Q."/>
            <person name="Hui J.H.L."/>
            <person name="Sookrung N."/>
            <person name="Leung T.F."/>
            <person name="Tungtrongchitr A."/>
            <person name="Tsui S.K.W."/>
        </authorList>
    </citation>
    <scope>NUCLEOTIDE SEQUENCE [LARGE SCALE GENOMIC DNA]</scope>
    <source>
        <strain evidence="1">PWHHKU_190912</strain>
    </source>
</reference>
<comment type="caution">
    <text evidence="1">The sequence shown here is derived from an EMBL/GenBank/DDBJ whole genome shotgun (WGS) entry which is preliminary data.</text>
</comment>
<dbReference type="EMBL" id="JAJSOF020000025">
    <property type="protein sequence ID" value="KAJ4434757.1"/>
    <property type="molecule type" value="Genomic_DNA"/>
</dbReference>
<name>A0ABQ8SKV3_PERAM</name>
<gene>
    <name evidence="1" type="ORF">ANN_23326</name>
</gene>
<evidence type="ECO:0000313" key="1">
    <source>
        <dbReference type="EMBL" id="KAJ4434757.1"/>
    </source>
</evidence>
<sequence>MTSLMLHRCRTGSISLERWWQSPSAAISESDWFLYRAGISRRMTSCTVVSWRKGELLRNNRHHWVSSRIAECLKKSGKFDIYEEVHCISSTHATKHADIIAIDNNQKIDFIIDPTIRFEGAELQPQEVDLEKKRHYEPCFTYLEEKCHIPVCRCELVWSRKINYVTFKFPRPDTTRFLFLGFREEDVCAQRPRDSHDLKAKILSASEEVTPEMLDHMWEDLASRYELCRVRNGGHVEV</sequence>
<accession>A0ABQ8SKV3</accession>
<protein>
    <submittedName>
        <fullName evidence="1">Uncharacterized protein</fullName>
    </submittedName>
</protein>
<proteinExistence type="predicted"/>
<dbReference type="Proteomes" id="UP001148838">
    <property type="component" value="Unassembled WGS sequence"/>
</dbReference>
<dbReference type="InterPro" id="IPR036397">
    <property type="entry name" value="RNaseH_sf"/>
</dbReference>
<keyword evidence="2" id="KW-1185">Reference proteome</keyword>
<dbReference type="Gene3D" id="3.30.420.10">
    <property type="entry name" value="Ribonuclease H-like superfamily/Ribonuclease H"/>
    <property type="match status" value="1"/>
</dbReference>